<dbReference type="VEuPathDB" id="FungiDB:P170DRAFT_431288"/>
<comment type="caution">
    <text evidence="2">The sequence shown here is derived from an EMBL/GenBank/DDBJ whole genome shotgun (WGS) entry which is preliminary data.</text>
</comment>
<reference evidence="2 3" key="1">
    <citation type="submission" date="2016-12" db="EMBL/GenBank/DDBJ databases">
        <title>The genomes of Aspergillus section Nigri reveals drivers in fungal speciation.</title>
        <authorList>
            <consortium name="DOE Joint Genome Institute"/>
            <person name="Vesth T.C."/>
            <person name="Nybo J."/>
            <person name="Theobald S."/>
            <person name="Brandl J."/>
            <person name="Frisvad J.C."/>
            <person name="Nielsen K.F."/>
            <person name="Lyhne E.K."/>
            <person name="Kogle M.E."/>
            <person name="Kuo A."/>
            <person name="Riley R."/>
            <person name="Clum A."/>
            <person name="Nolan M."/>
            <person name="Lipzen A."/>
            <person name="Salamov A."/>
            <person name="Henrissat B."/>
            <person name="Wiebenga A."/>
            <person name="De Vries R.P."/>
            <person name="Grigoriev I.V."/>
            <person name="Mortensen U.H."/>
            <person name="Andersen M.R."/>
            <person name="Baker S.E."/>
        </authorList>
    </citation>
    <scope>NUCLEOTIDE SEQUENCE [LARGE SCALE GENOMIC DNA]</scope>
    <source>
        <strain evidence="2 3">IBT 23096</strain>
    </source>
</reference>
<dbReference type="STRING" id="1392250.A0A2I2FRU8"/>
<dbReference type="GeneID" id="36555719"/>
<feature type="region of interest" description="Disordered" evidence="1">
    <location>
        <begin position="102"/>
        <end position="136"/>
    </location>
</feature>
<evidence type="ECO:0000313" key="3">
    <source>
        <dbReference type="Proteomes" id="UP000234275"/>
    </source>
</evidence>
<dbReference type="EMBL" id="MSFO01000011">
    <property type="protein sequence ID" value="PLB43339.1"/>
    <property type="molecule type" value="Genomic_DNA"/>
</dbReference>
<sequence>MLITQILRLHVSVGKARLAALPSADLMVSFEFNKYGSHKVVRLRGRAESHTHLFANKTHPYDDVERIIAHARKSPRKYRQFLKGIDSIRVSHWVKSQPHIRMGLAPETKQSGTTGCYTRNPRAMNEPERNSPGSFQ</sequence>
<keyword evidence="3" id="KW-1185">Reference proteome</keyword>
<proteinExistence type="predicted"/>
<feature type="compositionally biased region" description="Polar residues" evidence="1">
    <location>
        <begin position="108"/>
        <end position="117"/>
    </location>
</feature>
<protein>
    <submittedName>
        <fullName evidence="2">Uncharacterized protein</fullName>
    </submittedName>
</protein>
<name>A0A2I2FRU8_9EURO</name>
<gene>
    <name evidence="2" type="ORF">P170DRAFT_431288</name>
</gene>
<accession>A0A2I2FRU8</accession>
<evidence type="ECO:0000313" key="2">
    <source>
        <dbReference type="EMBL" id="PLB43339.1"/>
    </source>
</evidence>
<dbReference type="AlphaFoldDB" id="A0A2I2FRU8"/>
<evidence type="ECO:0000256" key="1">
    <source>
        <dbReference type="SAM" id="MobiDB-lite"/>
    </source>
</evidence>
<dbReference type="RefSeq" id="XP_024698641.1">
    <property type="nucleotide sequence ID" value="XM_024848020.1"/>
</dbReference>
<dbReference type="Proteomes" id="UP000234275">
    <property type="component" value="Unassembled WGS sequence"/>
</dbReference>
<organism evidence="2 3">
    <name type="scientific">Aspergillus steynii IBT 23096</name>
    <dbReference type="NCBI Taxonomy" id="1392250"/>
    <lineage>
        <taxon>Eukaryota</taxon>
        <taxon>Fungi</taxon>
        <taxon>Dikarya</taxon>
        <taxon>Ascomycota</taxon>
        <taxon>Pezizomycotina</taxon>
        <taxon>Eurotiomycetes</taxon>
        <taxon>Eurotiomycetidae</taxon>
        <taxon>Eurotiales</taxon>
        <taxon>Aspergillaceae</taxon>
        <taxon>Aspergillus</taxon>
        <taxon>Aspergillus subgen. Circumdati</taxon>
    </lineage>
</organism>